<protein>
    <submittedName>
        <fullName evidence="2">Uncharacterized protein</fullName>
    </submittedName>
</protein>
<feature type="region of interest" description="Disordered" evidence="1">
    <location>
        <begin position="211"/>
        <end position="230"/>
    </location>
</feature>
<feature type="region of interest" description="Disordered" evidence="1">
    <location>
        <begin position="40"/>
        <end position="66"/>
    </location>
</feature>
<comment type="caution">
    <text evidence="2">The sequence shown here is derived from an EMBL/GenBank/DDBJ whole genome shotgun (WGS) entry which is preliminary data.</text>
</comment>
<sequence>RNLVPRFGGDMATGVIRNFHIQAQTPAYFSTFLDSPCRKDDGYQMREKPQQREDEEDQEEEEEDEEEEECLDEFILNPAQNSLDVTNQLLRFADLISHDVQRYFGRCSEDREACDIYDDSVSVVTSGRLRYYDDLLRIAGVGTPEEQVNNLVAPKDSPGPNVSKGSDLGPLAELFNRRGLSQDSGQPMINRHLPLSFWTEPVPHCPLANFSSTPDVTHTNSSTPGQANSGRQMHYNPLMHLSITSTEPDFSDLLAYWDPNPEFTHTLMEDTPAEINIQPLPGTDI</sequence>
<feature type="compositionally biased region" description="Basic and acidic residues" evidence="1">
    <location>
        <begin position="40"/>
        <end position="52"/>
    </location>
</feature>
<feature type="non-terminal residue" evidence="2">
    <location>
        <position position="1"/>
    </location>
</feature>
<accession>A0ABU7BS16</accession>
<evidence type="ECO:0000313" key="2">
    <source>
        <dbReference type="EMBL" id="MED6252355.1"/>
    </source>
</evidence>
<dbReference type="Proteomes" id="UP001345963">
    <property type="component" value="Unassembled WGS sequence"/>
</dbReference>
<gene>
    <name evidence="2" type="ORF">ATANTOWER_010572</name>
</gene>
<proteinExistence type="predicted"/>
<reference evidence="2 3" key="1">
    <citation type="submission" date="2021-07" db="EMBL/GenBank/DDBJ databases">
        <authorList>
            <person name="Palmer J.M."/>
        </authorList>
    </citation>
    <scope>NUCLEOTIDE SEQUENCE [LARGE SCALE GENOMIC DNA]</scope>
    <source>
        <strain evidence="2 3">AT_MEX2019</strain>
        <tissue evidence="2">Muscle</tissue>
    </source>
</reference>
<feature type="compositionally biased region" description="Acidic residues" evidence="1">
    <location>
        <begin position="53"/>
        <end position="66"/>
    </location>
</feature>
<evidence type="ECO:0000256" key="1">
    <source>
        <dbReference type="SAM" id="MobiDB-lite"/>
    </source>
</evidence>
<keyword evidence="3" id="KW-1185">Reference proteome</keyword>
<dbReference type="EMBL" id="JAHUTI010061345">
    <property type="protein sequence ID" value="MED6252355.1"/>
    <property type="molecule type" value="Genomic_DNA"/>
</dbReference>
<organism evidence="2 3">
    <name type="scientific">Ataeniobius toweri</name>
    <dbReference type="NCBI Taxonomy" id="208326"/>
    <lineage>
        <taxon>Eukaryota</taxon>
        <taxon>Metazoa</taxon>
        <taxon>Chordata</taxon>
        <taxon>Craniata</taxon>
        <taxon>Vertebrata</taxon>
        <taxon>Euteleostomi</taxon>
        <taxon>Actinopterygii</taxon>
        <taxon>Neopterygii</taxon>
        <taxon>Teleostei</taxon>
        <taxon>Neoteleostei</taxon>
        <taxon>Acanthomorphata</taxon>
        <taxon>Ovalentaria</taxon>
        <taxon>Atherinomorphae</taxon>
        <taxon>Cyprinodontiformes</taxon>
        <taxon>Goodeidae</taxon>
        <taxon>Ataeniobius</taxon>
    </lineage>
</organism>
<name>A0ABU7BS16_9TELE</name>
<evidence type="ECO:0000313" key="3">
    <source>
        <dbReference type="Proteomes" id="UP001345963"/>
    </source>
</evidence>